<dbReference type="Proteomes" id="UP001385809">
    <property type="component" value="Unassembled WGS sequence"/>
</dbReference>
<feature type="compositionally biased region" description="Gly residues" evidence="5">
    <location>
        <begin position="1"/>
        <end position="11"/>
    </location>
</feature>
<organism evidence="7 8">
    <name type="scientific">Actinomycetospora aurantiaca</name>
    <dbReference type="NCBI Taxonomy" id="3129233"/>
    <lineage>
        <taxon>Bacteria</taxon>
        <taxon>Bacillati</taxon>
        <taxon>Actinomycetota</taxon>
        <taxon>Actinomycetes</taxon>
        <taxon>Pseudonocardiales</taxon>
        <taxon>Pseudonocardiaceae</taxon>
        <taxon>Actinomycetospora</taxon>
    </lineage>
</organism>
<evidence type="ECO:0000313" key="8">
    <source>
        <dbReference type="Proteomes" id="UP001385809"/>
    </source>
</evidence>
<feature type="region of interest" description="Disordered" evidence="5">
    <location>
        <begin position="1"/>
        <end position="25"/>
    </location>
</feature>
<protein>
    <submittedName>
        <fullName evidence="7">Helix-turn-helix domain-containing protein</fullName>
    </submittedName>
</protein>
<feature type="DNA-binding region" description="H-T-H motif" evidence="4">
    <location>
        <begin position="47"/>
        <end position="66"/>
    </location>
</feature>
<gene>
    <name evidence="7" type="ORF">WCD74_22925</name>
</gene>
<dbReference type="RefSeq" id="WP_337697202.1">
    <property type="nucleotide sequence ID" value="NZ_JBBEGN010000014.1"/>
</dbReference>
<dbReference type="PANTHER" id="PTHR30055:SF234">
    <property type="entry name" value="HTH-TYPE TRANSCRIPTIONAL REGULATOR BETI"/>
    <property type="match status" value="1"/>
</dbReference>
<name>A0ABU8MTI5_9PSEU</name>
<evidence type="ECO:0000259" key="6">
    <source>
        <dbReference type="PROSITE" id="PS50977"/>
    </source>
</evidence>
<evidence type="ECO:0000313" key="7">
    <source>
        <dbReference type="EMBL" id="MEJ2870634.1"/>
    </source>
</evidence>
<dbReference type="InterPro" id="IPR009057">
    <property type="entry name" value="Homeodomain-like_sf"/>
</dbReference>
<dbReference type="PANTHER" id="PTHR30055">
    <property type="entry name" value="HTH-TYPE TRANSCRIPTIONAL REGULATOR RUTR"/>
    <property type="match status" value="1"/>
</dbReference>
<feature type="domain" description="HTH tetR-type" evidence="6">
    <location>
        <begin position="24"/>
        <end position="84"/>
    </location>
</feature>
<proteinExistence type="predicted"/>
<dbReference type="Gene3D" id="1.10.357.10">
    <property type="entry name" value="Tetracycline Repressor, domain 2"/>
    <property type="match status" value="1"/>
</dbReference>
<dbReference type="SUPFAM" id="SSF46689">
    <property type="entry name" value="Homeodomain-like"/>
    <property type="match status" value="1"/>
</dbReference>
<dbReference type="InterPro" id="IPR001647">
    <property type="entry name" value="HTH_TetR"/>
</dbReference>
<sequence>MTTGPGDGAGGRRGRPPVSEEQRRRQRLAISREAVEMFRRHGVAETTGEQIAHAAGVSERTLWRLFRSKEACVEPLVSVSLDAFTEVLRSWPTSVELGEHLRAAYVVSPEDLRAVLAVVRMSRDEPGIRATWLVLHERAEPVFAAVLGERLGLPPDDPTVRVRAAAVNAALRVLTDDLAWAAGADPSVLEDTAAPVFDSHRERLAEELRALTELPARRL</sequence>
<dbReference type="InterPro" id="IPR050109">
    <property type="entry name" value="HTH-type_TetR-like_transc_reg"/>
</dbReference>
<accession>A0ABU8MTI5</accession>
<keyword evidence="2 4" id="KW-0238">DNA-binding</keyword>
<evidence type="ECO:0000256" key="1">
    <source>
        <dbReference type="ARBA" id="ARBA00023015"/>
    </source>
</evidence>
<evidence type="ECO:0000256" key="2">
    <source>
        <dbReference type="ARBA" id="ARBA00023125"/>
    </source>
</evidence>
<keyword evidence="1" id="KW-0805">Transcription regulation</keyword>
<keyword evidence="8" id="KW-1185">Reference proteome</keyword>
<reference evidence="7 8" key="1">
    <citation type="submission" date="2024-03" db="EMBL/GenBank/DDBJ databases">
        <title>Actinomycetospora sp. OC33-EN08, a novel actinomycete isolated from wild orchid (Aerides multiflora).</title>
        <authorList>
            <person name="Suriyachadkun C."/>
        </authorList>
    </citation>
    <scope>NUCLEOTIDE SEQUENCE [LARGE SCALE GENOMIC DNA]</scope>
    <source>
        <strain evidence="7 8">OC33-EN08</strain>
    </source>
</reference>
<comment type="caution">
    <text evidence="7">The sequence shown here is derived from an EMBL/GenBank/DDBJ whole genome shotgun (WGS) entry which is preliminary data.</text>
</comment>
<keyword evidence="3" id="KW-0804">Transcription</keyword>
<evidence type="ECO:0000256" key="3">
    <source>
        <dbReference type="ARBA" id="ARBA00023163"/>
    </source>
</evidence>
<evidence type="ECO:0000256" key="5">
    <source>
        <dbReference type="SAM" id="MobiDB-lite"/>
    </source>
</evidence>
<evidence type="ECO:0000256" key="4">
    <source>
        <dbReference type="PROSITE-ProRule" id="PRU00335"/>
    </source>
</evidence>
<dbReference type="EMBL" id="JBBEGN010000014">
    <property type="protein sequence ID" value="MEJ2870634.1"/>
    <property type="molecule type" value="Genomic_DNA"/>
</dbReference>
<dbReference type="Pfam" id="PF00440">
    <property type="entry name" value="TetR_N"/>
    <property type="match status" value="1"/>
</dbReference>
<dbReference type="PROSITE" id="PS50977">
    <property type="entry name" value="HTH_TETR_2"/>
    <property type="match status" value="1"/>
</dbReference>